<proteinExistence type="predicted"/>
<dbReference type="GO" id="GO:0043448">
    <property type="term" value="P:alkane catabolic process"/>
    <property type="evidence" value="ECO:0007669"/>
    <property type="project" value="TreeGrafter"/>
</dbReference>
<dbReference type="InterPro" id="IPR005297">
    <property type="entry name" value="Lipoprotein_repeat"/>
</dbReference>
<evidence type="ECO:0000313" key="3">
    <source>
        <dbReference type="Proteomes" id="UP000095042"/>
    </source>
</evidence>
<dbReference type="Proteomes" id="UP000095042">
    <property type="component" value="Unassembled WGS sequence"/>
</dbReference>
<feature type="compositionally biased region" description="Basic and acidic residues" evidence="1">
    <location>
        <begin position="126"/>
        <end position="144"/>
    </location>
</feature>
<feature type="region of interest" description="Disordered" evidence="1">
    <location>
        <begin position="124"/>
        <end position="144"/>
    </location>
</feature>
<protein>
    <recommendedName>
        <fullName evidence="4">Lipoprotein</fullName>
    </recommendedName>
</protein>
<comment type="caution">
    <text evidence="2">The sequence shown here is derived from an EMBL/GenBank/DDBJ whole genome shotgun (WGS) entry which is preliminary data.</text>
</comment>
<dbReference type="PANTHER" id="PTHR39335:SF1">
    <property type="entry name" value="BLL4220 PROTEIN"/>
    <property type="match status" value="1"/>
</dbReference>
<keyword evidence="3" id="KW-1185">Reference proteome</keyword>
<dbReference type="Pfam" id="PF03640">
    <property type="entry name" value="Lipoprotein_15"/>
    <property type="match status" value="2"/>
</dbReference>
<name>A0A1E3WEV8_9HYPH</name>
<evidence type="ECO:0000313" key="2">
    <source>
        <dbReference type="EMBL" id="ODS04052.1"/>
    </source>
</evidence>
<dbReference type="PANTHER" id="PTHR39335">
    <property type="entry name" value="BLL4220 PROTEIN"/>
    <property type="match status" value="1"/>
</dbReference>
<accession>A0A1E3WEV8</accession>
<evidence type="ECO:0000256" key="1">
    <source>
        <dbReference type="SAM" id="MobiDB-lite"/>
    </source>
</evidence>
<dbReference type="AlphaFoldDB" id="A0A1E3WEV8"/>
<dbReference type="EMBL" id="LPWD01000023">
    <property type="protein sequence ID" value="ODS04052.1"/>
    <property type="molecule type" value="Genomic_DNA"/>
</dbReference>
<evidence type="ECO:0008006" key="4">
    <source>
        <dbReference type="Google" id="ProtNLM"/>
    </source>
</evidence>
<gene>
    <name evidence="2" type="ORF">AUC71_06245</name>
</gene>
<reference evidence="2 3" key="1">
    <citation type="journal article" date="2016" name="Environ. Microbiol.">
        <title>New Methyloceanibacter diversity from North Sea sediments includes methanotroph containing solely the soluble methane monooxygenase.</title>
        <authorList>
            <person name="Vekeman B."/>
            <person name="Kerckhof F.M."/>
            <person name="Cremers G."/>
            <person name="de Vos P."/>
            <person name="Vandamme P."/>
            <person name="Boon N."/>
            <person name="Op den Camp H.J."/>
            <person name="Heylen K."/>
        </authorList>
    </citation>
    <scope>NUCLEOTIDE SEQUENCE [LARGE SCALE GENOMIC DNA]</scope>
    <source>
        <strain evidence="2 3">R-67177</strain>
    </source>
</reference>
<sequence length="144" mass="15472">MADAAKVEVKSSGKYDAFLADAEGRSLYLFKADTRGKDGKDAVSACYDKCAVAWPPLTTTGEPTGGDKVKSELLGTIERKDGTMQVTYGGWPLYYFVKDKAPGDTNGQDVEGFGEEWYLVAPGGKKVAEHGDDHGKDHGDDDKS</sequence>
<organism evidence="2 3">
    <name type="scientific">Methyloceanibacter marginalis</name>
    <dbReference type="NCBI Taxonomy" id="1774971"/>
    <lineage>
        <taxon>Bacteria</taxon>
        <taxon>Pseudomonadati</taxon>
        <taxon>Pseudomonadota</taxon>
        <taxon>Alphaproteobacteria</taxon>
        <taxon>Hyphomicrobiales</taxon>
        <taxon>Hyphomicrobiaceae</taxon>
        <taxon>Methyloceanibacter</taxon>
    </lineage>
</organism>
<dbReference type="OrthoDB" id="9800666at2"/>